<dbReference type="CDD" id="cd00144">
    <property type="entry name" value="MPP_PPP_family"/>
    <property type="match status" value="1"/>
</dbReference>
<comment type="similarity">
    <text evidence="1">Belongs to the PPP phosphatase family.</text>
</comment>
<dbReference type="GO" id="GO:0005634">
    <property type="term" value="C:nucleus"/>
    <property type="evidence" value="ECO:0007669"/>
    <property type="project" value="TreeGrafter"/>
</dbReference>
<dbReference type="EMBL" id="MLAK01000649">
    <property type="protein sequence ID" value="OHT09083.1"/>
    <property type="molecule type" value="Genomic_DNA"/>
</dbReference>
<dbReference type="PANTHER" id="PTHR11668">
    <property type="entry name" value="SERINE/THREONINE PROTEIN PHOSPHATASE"/>
    <property type="match status" value="1"/>
</dbReference>
<dbReference type="SUPFAM" id="SSF56300">
    <property type="entry name" value="Metallo-dependent phosphatases"/>
    <property type="match status" value="1"/>
</dbReference>
<evidence type="ECO:0000313" key="4">
    <source>
        <dbReference type="Proteomes" id="UP000179807"/>
    </source>
</evidence>
<dbReference type="EC" id="3.1.3.16" evidence="1"/>
<dbReference type="GeneID" id="94826741"/>
<accession>A0A1J4KCZ1</accession>
<dbReference type="Gene3D" id="3.60.21.10">
    <property type="match status" value="1"/>
</dbReference>
<dbReference type="GO" id="GO:0005737">
    <property type="term" value="C:cytoplasm"/>
    <property type="evidence" value="ECO:0007669"/>
    <property type="project" value="TreeGrafter"/>
</dbReference>
<dbReference type="PRINTS" id="PR00114">
    <property type="entry name" value="STPHPHTASE"/>
</dbReference>
<keyword evidence="4" id="KW-1185">Reference proteome</keyword>
<comment type="caution">
    <text evidence="3">The sequence shown here is derived from an EMBL/GenBank/DDBJ whole genome shotgun (WGS) entry which is preliminary data.</text>
</comment>
<protein>
    <recommendedName>
        <fullName evidence="1">Serine/threonine-protein phosphatase</fullName>
        <ecNumber evidence="1">3.1.3.16</ecNumber>
    </recommendedName>
</protein>
<reference evidence="3" key="1">
    <citation type="submission" date="2016-10" db="EMBL/GenBank/DDBJ databases">
        <authorList>
            <person name="Benchimol M."/>
            <person name="Almeida L.G."/>
            <person name="Vasconcelos A.T."/>
            <person name="Perreira-Neves A."/>
            <person name="Rosa I.A."/>
            <person name="Tasca T."/>
            <person name="Bogo M.R."/>
            <person name="de Souza W."/>
        </authorList>
    </citation>
    <scope>NUCLEOTIDE SEQUENCE [LARGE SCALE GENOMIC DNA]</scope>
    <source>
        <strain evidence="3">K</strain>
    </source>
</reference>
<dbReference type="PANTHER" id="PTHR11668:SF494">
    <property type="entry name" value="PROTEIN PHOSPHATASE, PUTATIVE-RELATED"/>
    <property type="match status" value="1"/>
</dbReference>
<feature type="domain" description="Serine/threonine specific protein phosphatases" evidence="2">
    <location>
        <begin position="125"/>
        <end position="130"/>
    </location>
</feature>
<dbReference type="VEuPathDB" id="TrichDB:TRFO_04662"/>
<dbReference type="Pfam" id="PF00149">
    <property type="entry name" value="Metallophos"/>
    <property type="match status" value="1"/>
</dbReference>
<dbReference type="RefSeq" id="XP_068362219.1">
    <property type="nucleotide sequence ID" value="XM_068492037.1"/>
</dbReference>
<dbReference type="InterPro" id="IPR004843">
    <property type="entry name" value="Calcineurin-like_PHP"/>
</dbReference>
<dbReference type="InterPro" id="IPR029052">
    <property type="entry name" value="Metallo-depent_PP-like"/>
</dbReference>
<dbReference type="PROSITE" id="PS00125">
    <property type="entry name" value="SER_THR_PHOSPHATASE"/>
    <property type="match status" value="1"/>
</dbReference>
<dbReference type="AlphaFoldDB" id="A0A1J4KCZ1"/>
<dbReference type="InterPro" id="IPR050341">
    <property type="entry name" value="PP1_catalytic_subunit"/>
</dbReference>
<dbReference type="InterPro" id="IPR006186">
    <property type="entry name" value="Ser/Thr-sp_prot-phosphatase"/>
</dbReference>
<dbReference type="GO" id="GO:0004722">
    <property type="term" value="F:protein serine/threonine phosphatase activity"/>
    <property type="evidence" value="ECO:0007669"/>
    <property type="project" value="UniProtKB-EC"/>
</dbReference>
<gene>
    <name evidence="3" type="ORF">TRFO_04662</name>
</gene>
<evidence type="ECO:0000256" key="1">
    <source>
        <dbReference type="RuleBase" id="RU004273"/>
    </source>
</evidence>
<keyword evidence="1" id="KW-0378">Hydrolase</keyword>
<proteinExistence type="inferred from homology"/>
<comment type="catalytic activity">
    <reaction evidence="1">
        <text>O-phospho-L-threonyl-[protein] + H2O = L-threonyl-[protein] + phosphate</text>
        <dbReference type="Rhea" id="RHEA:47004"/>
        <dbReference type="Rhea" id="RHEA-COMP:11060"/>
        <dbReference type="Rhea" id="RHEA-COMP:11605"/>
        <dbReference type="ChEBI" id="CHEBI:15377"/>
        <dbReference type="ChEBI" id="CHEBI:30013"/>
        <dbReference type="ChEBI" id="CHEBI:43474"/>
        <dbReference type="ChEBI" id="CHEBI:61977"/>
        <dbReference type="EC" id="3.1.3.16"/>
    </reaction>
</comment>
<evidence type="ECO:0000313" key="3">
    <source>
        <dbReference type="EMBL" id="OHT09083.1"/>
    </source>
</evidence>
<sequence>MSTSSFIYSSYERFFSLVEEEYCLIGKTIPLPTFPETTYHHVAQEALSTFMKCPTMIDLSGEIMIVGDIHGNIVDLIRVLIQYKKLNSPKLLFLGDYVDRGNFSIEVISLLFAMKNLFPDTVHLLRGNHEFKAVNLKYGFYDECIQFFGNGEFFNECNRAFNYMPLAALVNEKMFCVHGGICKNLRTISQVREIQRGIDNYDDELIYGMMWSDPCETTSGFVESTRGAVAFGLEGVRKFLARNNLTKIIRGHQMVPHGVCPCASGHVVTVFSCSNYGPVANLCGIIISDNSDNLLAYKLPCILQFKRSDARFISCAQKTTINLRTSHCVMTKMGKFQCKCKHSLPNLGAFTSTFTGSFKDMSLPPLIPQDESALKSNPLIKGIDNASRRSAVTRRMPIKLSQSRDFDTI</sequence>
<dbReference type="SMART" id="SM00156">
    <property type="entry name" value="PP2Ac"/>
    <property type="match status" value="1"/>
</dbReference>
<name>A0A1J4KCZ1_9EUKA</name>
<dbReference type="Proteomes" id="UP000179807">
    <property type="component" value="Unassembled WGS sequence"/>
</dbReference>
<organism evidence="3 4">
    <name type="scientific">Tritrichomonas foetus</name>
    <dbReference type="NCBI Taxonomy" id="1144522"/>
    <lineage>
        <taxon>Eukaryota</taxon>
        <taxon>Metamonada</taxon>
        <taxon>Parabasalia</taxon>
        <taxon>Tritrichomonadida</taxon>
        <taxon>Tritrichomonadidae</taxon>
        <taxon>Tritrichomonas</taxon>
    </lineage>
</organism>
<evidence type="ECO:0000259" key="2">
    <source>
        <dbReference type="PROSITE" id="PS00125"/>
    </source>
</evidence>